<evidence type="ECO:0000256" key="7">
    <source>
        <dbReference type="ARBA" id="ARBA00023170"/>
    </source>
</evidence>
<reference evidence="15" key="1">
    <citation type="journal article" date="2019" name="Int. J. Syst. Evol. Microbiol.">
        <title>The Global Catalogue of Microorganisms (GCM) 10K type strain sequencing project: providing services to taxonomists for standard genome sequencing and annotation.</title>
        <authorList>
            <consortium name="The Broad Institute Genomics Platform"/>
            <consortium name="The Broad Institute Genome Sequencing Center for Infectious Disease"/>
            <person name="Wu L."/>
            <person name="Ma J."/>
        </authorList>
    </citation>
    <scope>NUCLEOTIDE SEQUENCE [LARGE SCALE GENOMIC DNA]</scope>
    <source>
        <strain evidence="15">JCM 17190</strain>
    </source>
</reference>
<dbReference type="RefSeq" id="WP_425549837.1">
    <property type="nucleotide sequence ID" value="NZ_BAABDF010000003.1"/>
</dbReference>
<keyword evidence="5" id="KW-0406">Ion transport</keyword>
<evidence type="ECO:0000256" key="11">
    <source>
        <dbReference type="SAM" id="SignalP"/>
    </source>
</evidence>
<dbReference type="InterPro" id="IPR015683">
    <property type="entry name" value="Ionotropic_Glu_rcpt"/>
</dbReference>
<keyword evidence="3 10" id="KW-0812">Transmembrane</keyword>
<feature type="transmembrane region" description="Helical" evidence="10">
    <location>
        <begin position="195"/>
        <end position="213"/>
    </location>
</feature>
<dbReference type="Proteomes" id="UP001399917">
    <property type="component" value="Unassembled WGS sequence"/>
</dbReference>
<evidence type="ECO:0000256" key="3">
    <source>
        <dbReference type="ARBA" id="ARBA00022692"/>
    </source>
</evidence>
<feature type="signal peptide" evidence="11">
    <location>
        <begin position="1"/>
        <end position="20"/>
    </location>
</feature>
<comment type="subcellular location">
    <subcellularLocation>
        <location evidence="1">Membrane</location>
        <topology evidence="1">Multi-pass membrane protein</topology>
    </subcellularLocation>
</comment>
<dbReference type="SMART" id="SM00079">
    <property type="entry name" value="PBPe"/>
    <property type="match status" value="1"/>
</dbReference>
<keyword evidence="15" id="KW-1185">Reference proteome</keyword>
<evidence type="ECO:0000256" key="2">
    <source>
        <dbReference type="ARBA" id="ARBA00022448"/>
    </source>
</evidence>
<keyword evidence="9" id="KW-0407">Ion channel</keyword>
<keyword evidence="8" id="KW-0325">Glycoprotein</keyword>
<dbReference type="SUPFAM" id="SSF53850">
    <property type="entry name" value="Periplasmic binding protein-like II"/>
    <property type="match status" value="1"/>
</dbReference>
<dbReference type="Pfam" id="PF00060">
    <property type="entry name" value="Lig_chan"/>
    <property type="match status" value="1"/>
</dbReference>
<keyword evidence="7" id="KW-0675">Receptor</keyword>
<dbReference type="EMBL" id="BAABDF010000003">
    <property type="protein sequence ID" value="GAA3859676.1"/>
    <property type="molecule type" value="Genomic_DNA"/>
</dbReference>
<dbReference type="Pfam" id="PF00497">
    <property type="entry name" value="SBP_bac_3"/>
    <property type="match status" value="1"/>
</dbReference>
<dbReference type="SMART" id="SM00062">
    <property type="entry name" value="PBPb"/>
    <property type="match status" value="1"/>
</dbReference>
<keyword evidence="2" id="KW-0813">Transport</keyword>
<evidence type="ECO:0000256" key="8">
    <source>
        <dbReference type="ARBA" id="ARBA00023180"/>
    </source>
</evidence>
<feature type="domain" description="Solute-binding protein family 3/N-terminal" evidence="12">
    <location>
        <begin position="22"/>
        <end position="348"/>
    </location>
</feature>
<keyword evidence="6 10" id="KW-0472">Membrane</keyword>
<feature type="domain" description="Ionotropic glutamate receptor C-terminal" evidence="13">
    <location>
        <begin position="22"/>
        <end position="347"/>
    </location>
</feature>
<name>A0ABP7JYY7_9RHOB</name>
<evidence type="ECO:0000256" key="6">
    <source>
        <dbReference type="ARBA" id="ARBA00023136"/>
    </source>
</evidence>
<dbReference type="Gene3D" id="1.10.287.70">
    <property type="match status" value="1"/>
</dbReference>
<evidence type="ECO:0000256" key="10">
    <source>
        <dbReference type="SAM" id="Phobius"/>
    </source>
</evidence>
<evidence type="ECO:0000256" key="9">
    <source>
        <dbReference type="ARBA" id="ARBA00023303"/>
    </source>
</evidence>
<dbReference type="InterPro" id="IPR001638">
    <property type="entry name" value="Solute-binding_3/MltF_N"/>
</dbReference>
<evidence type="ECO:0000313" key="14">
    <source>
        <dbReference type="EMBL" id="GAA3859676.1"/>
    </source>
</evidence>
<comment type="caution">
    <text evidence="14">The sequence shown here is derived from an EMBL/GenBank/DDBJ whole genome shotgun (WGS) entry which is preliminary data.</text>
</comment>
<proteinExistence type="predicted"/>
<feature type="transmembrane region" description="Helical" evidence="10">
    <location>
        <begin position="163"/>
        <end position="183"/>
    </location>
</feature>
<evidence type="ECO:0000256" key="1">
    <source>
        <dbReference type="ARBA" id="ARBA00004141"/>
    </source>
</evidence>
<dbReference type="PANTHER" id="PTHR18966">
    <property type="entry name" value="IONOTROPIC GLUTAMATE RECEPTOR"/>
    <property type="match status" value="1"/>
</dbReference>
<gene>
    <name evidence="14" type="ORF">GCM10022404_08080</name>
</gene>
<sequence>MFCRAIFLLGLLVAPLTLSAQDLRVGTVTRLPFSMVENGKETGFSLDLWAEVASDLGREYEVERFSTFGDMLAAVEAGTVDAAVANISITAAREQVMDFSQPMFEGGLQIMTPIEGSGMPVWQLIMSREFLMWVAAAFAVLFGGGMLMWRLERERQPYFDLPARKAMFPAFWWALNLVVNGGFEERQPQSPLGRIIGVFMVISSLFIVSLFVARITSVLTVEAIQSNVSGLSDLYKRDVGTVAGSTSAEFLDRRDIRYIGYESPAEMLAAFEAGEINATVFDAPILAYYASHDARGKVELVGQAFLRESYGIALPSGSTLGEPINQSLLHLRENGTYSELYTKWFGTLGY</sequence>
<evidence type="ECO:0000256" key="4">
    <source>
        <dbReference type="ARBA" id="ARBA00022989"/>
    </source>
</evidence>
<feature type="chain" id="PRO_5046806659" description="Glutamine ABC transporter substrate-binding protein" evidence="11">
    <location>
        <begin position="21"/>
        <end position="350"/>
    </location>
</feature>
<accession>A0ABP7JYY7</accession>
<keyword evidence="11" id="KW-0732">Signal</keyword>
<dbReference type="Gene3D" id="3.40.190.10">
    <property type="entry name" value="Periplasmic binding protein-like II"/>
    <property type="match status" value="3"/>
</dbReference>
<evidence type="ECO:0008006" key="16">
    <source>
        <dbReference type="Google" id="ProtNLM"/>
    </source>
</evidence>
<evidence type="ECO:0000259" key="13">
    <source>
        <dbReference type="SMART" id="SM00079"/>
    </source>
</evidence>
<keyword evidence="4 10" id="KW-1133">Transmembrane helix</keyword>
<dbReference type="SUPFAM" id="SSF81324">
    <property type="entry name" value="Voltage-gated potassium channels"/>
    <property type="match status" value="1"/>
</dbReference>
<dbReference type="CDD" id="cd00997">
    <property type="entry name" value="PBP2_GluR0"/>
    <property type="match status" value="1"/>
</dbReference>
<dbReference type="InterPro" id="IPR001320">
    <property type="entry name" value="Iontro_rcpt_C"/>
</dbReference>
<protein>
    <recommendedName>
        <fullName evidence="16">Glutamine ABC transporter substrate-binding protein</fullName>
    </recommendedName>
</protein>
<organism evidence="14 15">
    <name type="scientific">Celeribacter arenosi</name>
    <dbReference type="NCBI Taxonomy" id="792649"/>
    <lineage>
        <taxon>Bacteria</taxon>
        <taxon>Pseudomonadati</taxon>
        <taxon>Pseudomonadota</taxon>
        <taxon>Alphaproteobacteria</taxon>
        <taxon>Rhodobacterales</taxon>
        <taxon>Roseobacteraceae</taxon>
        <taxon>Celeribacter</taxon>
    </lineage>
</organism>
<evidence type="ECO:0000313" key="15">
    <source>
        <dbReference type="Proteomes" id="UP001399917"/>
    </source>
</evidence>
<evidence type="ECO:0000256" key="5">
    <source>
        <dbReference type="ARBA" id="ARBA00023065"/>
    </source>
</evidence>
<evidence type="ECO:0000259" key="12">
    <source>
        <dbReference type="SMART" id="SM00062"/>
    </source>
</evidence>
<feature type="transmembrane region" description="Helical" evidence="10">
    <location>
        <begin position="130"/>
        <end position="151"/>
    </location>
</feature>